<comment type="caution">
    <text evidence="1">The sequence shown here is derived from an EMBL/GenBank/DDBJ whole genome shotgun (WGS) entry which is preliminary data.</text>
</comment>
<protein>
    <submittedName>
        <fullName evidence="1">Uncharacterized protein</fullName>
    </submittedName>
</protein>
<proteinExistence type="predicted"/>
<organism evidence="1 2">
    <name type="scientific">Brucella tritici</name>
    <dbReference type="NCBI Taxonomy" id="94626"/>
    <lineage>
        <taxon>Bacteria</taxon>
        <taxon>Pseudomonadati</taxon>
        <taxon>Pseudomonadota</taxon>
        <taxon>Alphaproteobacteria</taxon>
        <taxon>Hyphomicrobiales</taxon>
        <taxon>Brucellaceae</taxon>
        <taxon>Brucella/Ochrobactrum group</taxon>
        <taxon>Brucella</taxon>
    </lineage>
</organism>
<dbReference type="AlphaFoldDB" id="A0A7V7VQQ9"/>
<dbReference type="EMBL" id="WBVY01000009">
    <property type="protein sequence ID" value="KAB2654896.1"/>
    <property type="molecule type" value="Genomic_DNA"/>
</dbReference>
<gene>
    <name evidence="1" type="ORF">F9K94_22820</name>
</gene>
<dbReference type="RefSeq" id="WP_151648858.1">
    <property type="nucleotide sequence ID" value="NZ_WBVY01000009.1"/>
</dbReference>
<accession>A0A7V7VQQ9</accession>
<evidence type="ECO:0000313" key="1">
    <source>
        <dbReference type="EMBL" id="KAB2654896.1"/>
    </source>
</evidence>
<name>A0A7V7VQQ9_9HYPH</name>
<sequence length="101" mass="11577">MTEAACEYFYTLSVDRWGSASLGYFDTWQEARDGAVALRHDLIGQSDETAPIPDMQIEKILVAPMTRKNLIHLLEHGVEKLIRDREVVEIVNEPQREHIKA</sequence>
<dbReference type="Proteomes" id="UP000460650">
    <property type="component" value="Unassembled WGS sequence"/>
</dbReference>
<reference evidence="1 2" key="1">
    <citation type="submission" date="2019-09" db="EMBL/GenBank/DDBJ databases">
        <title>Taxonomic organization of the family Brucellaceae based on a phylogenomic approach.</title>
        <authorList>
            <person name="Leclercq S."/>
            <person name="Cloeckaert A."/>
            <person name="Zygmunt M.S."/>
        </authorList>
    </citation>
    <scope>NUCLEOTIDE SEQUENCE [LARGE SCALE GENOMIC DNA]</scope>
    <source>
        <strain evidence="1 2">TA93</strain>
    </source>
</reference>
<evidence type="ECO:0000313" key="2">
    <source>
        <dbReference type="Proteomes" id="UP000460650"/>
    </source>
</evidence>